<comment type="similarity">
    <text evidence="2">Belongs to the anaerobic coproporphyrinogen-III oxidase family. HemW subfamily.</text>
</comment>
<dbReference type="EMBL" id="OCNF01000027">
    <property type="protein sequence ID" value="SOD71241.1"/>
    <property type="molecule type" value="Genomic_DNA"/>
</dbReference>
<dbReference type="InterPro" id="IPR058240">
    <property type="entry name" value="rSAM_sf"/>
</dbReference>
<evidence type="ECO:0000256" key="10">
    <source>
        <dbReference type="RuleBase" id="RU364116"/>
    </source>
</evidence>
<keyword evidence="4 10" id="KW-0349">Heme</keyword>
<dbReference type="PANTHER" id="PTHR13932">
    <property type="entry name" value="COPROPORPHYRINIGEN III OXIDASE"/>
    <property type="match status" value="1"/>
</dbReference>
<evidence type="ECO:0000256" key="3">
    <source>
        <dbReference type="ARBA" id="ARBA00017228"/>
    </source>
</evidence>
<dbReference type="SMART" id="SM00729">
    <property type="entry name" value="Elp3"/>
    <property type="match status" value="1"/>
</dbReference>
<dbReference type="GO" id="GO:0004109">
    <property type="term" value="F:coproporphyrinogen oxidase activity"/>
    <property type="evidence" value="ECO:0007669"/>
    <property type="project" value="InterPro"/>
</dbReference>
<evidence type="ECO:0000256" key="8">
    <source>
        <dbReference type="ARBA" id="ARBA00023014"/>
    </source>
</evidence>
<evidence type="ECO:0000259" key="11">
    <source>
        <dbReference type="PROSITE" id="PS51918"/>
    </source>
</evidence>
<dbReference type="InterPro" id="IPR007197">
    <property type="entry name" value="rSAM"/>
</dbReference>
<dbReference type="SUPFAM" id="SSF102114">
    <property type="entry name" value="Radical SAM enzymes"/>
    <property type="match status" value="1"/>
</dbReference>
<dbReference type="NCBIfam" id="TIGR00539">
    <property type="entry name" value="hemN_rel"/>
    <property type="match status" value="1"/>
</dbReference>
<evidence type="ECO:0000256" key="7">
    <source>
        <dbReference type="ARBA" id="ARBA00023004"/>
    </source>
</evidence>
<comment type="cofactor">
    <cofactor evidence="1">
        <name>[4Fe-4S] cluster</name>
        <dbReference type="ChEBI" id="CHEBI:49883"/>
    </cofactor>
</comment>
<comment type="subcellular location">
    <subcellularLocation>
        <location evidence="10">Cytoplasm</location>
    </subcellularLocation>
</comment>
<evidence type="ECO:0000313" key="13">
    <source>
        <dbReference type="Proteomes" id="UP000219669"/>
    </source>
</evidence>
<dbReference type="InterPro" id="IPR004559">
    <property type="entry name" value="HemW-like"/>
</dbReference>
<dbReference type="InterPro" id="IPR006638">
    <property type="entry name" value="Elp3/MiaA/NifB-like_rSAM"/>
</dbReference>
<dbReference type="PANTHER" id="PTHR13932:SF5">
    <property type="entry name" value="RADICAL S-ADENOSYL METHIONINE DOMAIN-CONTAINING PROTEIN 1, MITOCHONDRIAL"/>
    <property type="match status" value="1"/>
</dbReference>
<dbReference type="PROSITE" id="PS51918">
    <property type="entry name" value="RADICAL_SAM"/>
    <property type="match status" value="1"/>
</dbReference>
<organism evidence="12 13">
    <name type="scientific">Alysiella filiformis DSM 16848</name>
    <dbReference type="NCBI Taxonomy" id="1120981"/>
    <lineage>
        <taxon>Bacteria</taxon>
        <taxon>Pseudomonadati</taxon>
        <taxon>Pseudomonadota</taxon>
        <taxon>Betaproteobacteria</taxon>
        <taxon>Neisseriales</taxon>
        <taxon>Neisseriaceae</taxon>
        <taxon>Alysiella</taxon>
    </lineage>
</organism>
<dbReference type="InterPro" id="IPR034505">
    <property type="entry name" value="Coproporphyrinogen-III_oxidase"/>
</dbReference>
<dbReference type="SFLD" id="SFLDF00562">
    <property type="entry name" value="HemN-like__clustered_with_heat"/>
    <property type="match status" value="1"/>
</dbReference>
<dbReference type="Gene3D" id="3.20.20.70">
    <property type="entry name" value="Aldolase class I"/>
    <property type="match status" value="1"/>
</dbReference>
<reference evidence="12 13" key="1">
    <citation type="submission" date="2017-09" db="EMBL/GenBank/DDBJ databases">
        <authorList>
            <person name="Ehlers B."/>
            <person name="Leendertz F.H."/>
        </authorList>
    </citation>
    <scope>NUCLEOTIDE SEQUENCE [LARGE SCALE GENOMIC DNA]</scope>
    <source>
        <strain evidence="12 13">DSM 16848</strain>
    </source>
</reference>
<keyword evidence="7 10" id="KW-0408">Iron</keyword>
<dbReference type="InterPro" id="IPR010723">
    <property type="entry name" value="HemN_C"/>
</dbReference>
<keyword evidence="13" id="KW-1185">Reference proteome</keyword>
<dbReference type="SFLD" id="SFLDS00029">
    <property type="entry name" value="Radical_SAM"/>
    <property type="match status" value="1"/>
</dbReference>
<evidence type="ECO:0000256" key="1">
    <source>
        <dbReference type="ARBA" id="ARBA00001966"/>
    </source>
</evidence>
<dbReference type="InterPro" id="IPR013785">
    <property type="entry name" value="Aldolase_TIM"/>
</dbReference>
<protein>
    <recommendedName>
        <fullName evidence="3 10">Heme chaperone HemW</fullName>
    </recommendedName>
</protein>
<dbReference type="RefSeq" id="WP_097115085.1">
    <property type="nucleotide sequence ID" value="NZ_CP083931.1"/>
</dbReference>
<keyword evidence="5 10" id="KW-0949">S-adenosyl-L-methionine</keyword>
<evidence type="ECO:0000256" key="5">
    <source>
        <dbReference type="ARBA" id="ARBA00022691"/>
    </source>
</evidence>
<dbReference type="Proteomes" id="UP000219669">
    <property type="component" value="Unassembled WGS sequence"/>
</dbReference>
<dbReference type="AlphaFoldDB" id="A0A286EJY6"/>
<dbReference type="GO" id="GO:0051539">
    <property type="term" value="F:4 iron, 4 sulfur cluster binding"/>
    <property type="evidence" value="ECO:0007669"/>
    <property type="project" value="UniProtKB-UniRule"/>
</dbReference>
<dbReference type="Pfam" id="PF06969">
    <property type="entry name" value="HemN_C"/>
    <property type="match status" value="1"/>
</dbReference>
<dbReference type="SFLD" id="SFLDG01065">
    <property type="entry name" value="anaerobic_coproporphyrinogen-I"/>
    <property type="match status" value="1"/>
</dbReference>
<keyword evidence="10" id="KW-0004">4Fe-4S</keyword>
<dbReference type="CDD" id="cd01335">
    <property type="entry name" value="Radical_SAM"/>
    <property type="match status" value="1"/>
</dbReference>
<dbReference type="GO" id="GO:0046872">
    <property type="term" value="F:metal ion binding"/>
    <property type="evidence" value="ECO:0007669"/>
    <property type="project" value="UniProtKB-UniRule"/>
</dbReference>
<proteinExistence type="inferred from homology"/>
<keyword evidence="9 10" id="KW-0143">Chaperone</keyword>
<accession>A0A286EJY6</accession>
<feature type="domain" description="Radical SAM core" evidence="11">
    <location>
        <begin position="6"/>
        <end position="242"/>
    </location>
</feature>
<dbReference type="GO" id="GO:0006779">
    <property type="term" value="P:porphyrin-containing compound biosynthetic process"/>
    <property type="evidence" value="ECO:0007669"/>
    <property type="project" value="InterPro"/>
</dbReference>
<evidence type="ECO:0000256" key="2">
    <source>
        <dbReference type="ARBA" id="ARBA00006100"/>
    </source>
</evidence>
<evidence type="ECO:0000313" key="12">
    <source>
        <dbReference type="EMBL" id="SOD71241.1"/>
    </source>
</evidence>
<keyword evidence="10" id="KW-0963">Cytoplasm</keyword>
<dbReference type="Pfam" id="PF04055">
    <property type="entry name" value="Radical_SAM"/>
    <property type="match status" value="1"/>
</dbReference>
<keyword evidence="8 10" id="KW-0411">Iron-sulfur</keyword>
<dbReference type="GO" id="GO:0005737">
    <property type="term" value="C:cytoplasm"/>
    <property type="evidence" value="ECO:0007669"/>
    <property type="project" value="UniProtKB-SubCell"/>
</dbReference>
<comment type="function">
    <text evidence="10">Probably acts as a heme chaperone, transferring heme to an unknown acceptor. Binds one molecule of heme per monomer, possibly covalently. Binds 1 [4Fe-4S] cluster. The cluster is coordinated with 3 cysteines and an exchangeable S-adenosyl-L-methionine.</text>
</comment>
<evidence type="ECO:0000256" key="4">
    <source>
        <dbReference type="ARBA" id="ARBA00022617"/>
    </source>
</evidence>
<dbReference type="SFLD" id="SFLDF00288">
    <property type="entry name" value="HemN-like__clustered_with_nucl"/>
    <property type="match status" value="1"/>
</dbReference>
<name>A0A286EJY6_9NEIS</name>
<keyword evidence="6 10" id="KW-0479">Metal-binding</keyword>
<dbReference type="OrthoDB" id="9808022at2"/>
<sequence length="386" mass="42886">MFHTPLTALPPLSLYVHIPWCIQKCPYCDFNSHKIKTTLDENAYINALLTDLQTELPHFWGRPIDTIFIGGGTPSVFQAAAIDKLLSGIRALVKLNPNAEITLEANPSTFERDKFQGFKDAGVNRLSIGVQSFDNQHLKILGRIHNADEAKSAIATASQIFERVNIDLMYALPHQTVQAALNDVQTAIDFGVSHISAYQLTLEPNTPFGHTPPQGLPEDESAQDIEDAIHGTLQSSGFVQYETSAFAQHASQRARHNVNYWQFGDYIGIGAGAHGKLSHHDRIERTTRKRHPSDYLTAMQGNPHDAIERKIVPTSDLPFEFMMNALRLVDGVPSHYFAERTGVSMAKIAPQIALAQQKGLLDGNPMFLRPTDLGRRFLNDLIGIFL</sequence>
<evidence type="ECO:0000256" key="6">
    <source>
        <dbReference type="ARBA" id="ARBA00022723"/>
    </source>
</evidence>
<evidence type="ECO:0000256" key="9">
    <source>
        <dbReference type="ARBA" id="ARBA00023186"/>
    </source>
</evidence>
<gene>
    <name evidence="12" type="ORF">SAMN02746062_02136</name>
</gene>